<sequence length="144" mass="16700">MGEAPILGTFVELHVPDFDPVRTFYTGLGFEVLWERAPEGKKGYLVVQLENNVLTFWGGNEFVYDQSYFGRFPDSTQRGYGVEVVLMVDDIDGLYDRIHDHDRVVGQLKMQPWGTRDFRIVDPAGFYLRFTEPLDIRDPRYAVE</sequence>
<evidence type="ECO:0000313" key="2">
    <source>
        <dbReference type="EMBL" id="QIS12356.1"/>
    </source>
</evidence>
<evidence type="ECO:0000259" key="1">
    <source>
        <dbReference type="PROSITE" id="PS51819"/>
    </source>
</evidence>
<dbReference type="KEGG" id="nah:F5544_22470"/>
<organism evidence="2 3">
    <name type="scientific">Nocardia arthritidis</name>
    <dbReference type="NCBI Taxonomy" id="228602"/>
    <lineage>
        <taxon>Bacteria</taxon>
        <taxon>Bacillati</taxon>
        <taxon>Actinomycetota</taxon>
        <taxon>Actinomycetes</taxon>
        <taxon>Mycobacteriales</taxon>
        <taxon>Nocardiaceae</taxon>
        <taxon>Nocardia</taxon>
    </lineage>
</organism>
<dbReference type="Pfam" id="PF00903">
    <property type="entry name" value="Glyoxalase"/>
    <property type="match status" value="1"/>
</dbReference>
<dbReference type="InterPro" id="IPR029068">
    <property type="entry name" value="Glyas_Bleomycin-R_OHBP_Dase"/>
</dbReference>
<name>A0A6G9YH25_9NOCA</name>
<dbReference type="Gene3D" id="3.10.180.10">
    <property type="entry name" value="2,3-Dihydroxybiphenyl 1,2-Dioxygenase, domain 1"/>
    <property type="match status" value="1"/>
</dbReference>
<dbReference type="SUPFAM" id="SSF54593">
    <property type="entry name" value="Glyoxalase/Bleomycin resistance protein/Dihydroxybiphenyl dioxygenase"/>
    <property type="match status" value="1"/>
</dbReference>
<reference evidence="2 3" key="1">
    <citation type="journal article" date="2019" name="ACS Chem. Biol.">
        <title>Identification and Mobilization of a Cryptic Antibiotic Biosynthesis Gene Locus from a Human-Pathogenic Nocardia Isolate.</title>
        <authorList>
            <person name="Herisse M."/>
            <person name="Ishida K."/>
            <person name="Porter J.L."/>
            <person name="Howden B."/>
            <person name="Hertweck C."/>
            <person name="Stinear T.P."/>
            <person name="Pidot S.J."/>
        </authorList>
    </citation>
    <scope>NUCLEOTIDE SEQUENCE [LARGE SCALE GENOMIC DNA]</scope>
    <source>
        <strain evidence="2 3">AUSMDU00012717</strain>
    </source>
</reference>
<dbReference type="AlphaFoldDB" id="A0A6G9YH25"/>
<gene>
    <name evidence="2" type="ORF">F5544_22470</name>
</gene>
<accession>A0A6G9YH25</accession>
<dbReference type="EMBL" id="CP046172">
    <property type="protein sequence ID" value="QIS12356.1"/>
    <property type="molecule type" value="Genomic_DNA"/>
</dbReference>
<dbReference type="Proteomes" id="UP000503540">
    <property type="component" value="Chromosome"/>
</dbReference>
<feature type="domain" description="VOC" evidence="1">
    <location>
        <begin position="6"/>
        <end position="133"/>
    </location>
</feature>
<evidence type="ECO:0000313" key="3">
    <source>
        <dbReference type="Proteomes" id="UP000503540"/>
    </source>
</evidence>
<dbReference type="InterPro" id="IPR004360">
    <property type="entry name" value="Glyas_Fos-R_dOase_dom"/>
</dbReference>
<dbReference type="RefSeq" id="WP_167475048.1">
    <property type="nucleotide sequence ID" value="NZ_CP046172.1"/>
</dbReference>
<protein>
    <recommendedName>
        <fullName evidence="1">VOC domain-containing protein</fullName>
    </recommendedName>
</protein>
<dbReference type="PROSITE" id="PS51819">
    <property type="entry name" value="VOC"/>
    <property type="match status" value="1"/>
</dbReference>
<dbReference type="InterPro" id="IPR037523">
    <property type="entry name" value="VOC_core"/>
</dbReference>
<keyword evidence="3" id="KW-1185">Reference proteome</keyword>
<proteinExistence type="predicted"/>